<reference evidence="3 4" key="1">
    <citation type="submission" date="2024-04" db="EMBL/GenBank/DDBJ databases">
        <title>Genome assembly C_amara_ONT_v2.</title>
        <authorList>
            <person name="Yant L."/>
            <person name="Moore C."/>
            <person name="Slenker M."/>
        </authorList>
    </citation>
    <scope>NUCLEOTIDE SEQUENCE [LARGE SCALE GENOMIC DNA]</scope>
    <source>
        <tissue evidence="3">Leaf</tissue>
    </source>
</reference>
<sequence length="447" mass="51466">MEEENQELDKPINGALWNLKITQSREEAKSMNKQRDLSCYYSLRKNPKKKSPKSPESMKKILFRCEECGKGFRYEKCLSNHQEVMHLSTNQRVYEESLKSLCSSFSLVRKKKRSRIIRYKKTSLSCSFTTFLESPSAFAANDEELEVAECLILLSKSNPKFVEELKLVAEAIDVNLETPKGSYDSGCLRNNKPRKAGEFESGVFSDEQELMEERVSSYETSKEKASFLGDDHKLDQQKQRKAGEFELGFLSNEQRLLREEITTHETFEESVSFLGHKCELDQQKLRKGGEFGTGFWSNEQKLMEETWKVSASFLGEKHELEQQKPRKAGDFESTFYSTELGVGAMECSDSDTGSEHQCKLCNKIFSSYQALGGHQTFHRMNKSKNKRNCREDSVEPEDESVRCSVTQEKKKHECSICSKKFRPVHALGGHKKCHSNWQETTLENRGR</sequence>
<dbReference type="SMART" id="SM00355">
    <property type="entry name" value="ZnF_C2H2"/>
    <property type="match status" value="3"/>
</dbReference>
<evidence type="ECO:0000313" key="3">
    <source>
        <dbReference type="EMBL" id="KAL1205901.1"/>
    </source>
</evidence>
<keyword evidence="1" id="KW-0863">Zinc-finger</keyword>
<keyword evidence="1" id="KW-0862">Zinc</keyword>
<dbReference type="GO" id="GO:0008270">
    <property type="term" value="F:zinc ion binding"/>
    <property type="evidence" value="ECO:0007669"/>
    <property type="project" value="UniProtKB-KW"/>
</dbReference>
<feature type="domain" description="C2H2-type" evidence="2">
    <location>
        <begin position="412"/>
        <end position="439"/>
    </location>
</feature>
<dbReference type="InterPro" id="IPR013087">
    <property type="entry name" value="Znf_C2H2_type"/>
</dbReference>
<dbReference type="Proteomes" id="UP001558713">
    <property type="component" value="Unassembled WGS sequence"/>
</dbReference>
<feature type="domain" description="C2H2-type" evidence="2">
    <location>
        <begin position="63"/>
        <end position="91"/>
    </location>
</feature>
<dbReference type="EMBL" id="JBANAX010000510">
    <property type="protein sequence ID" value="KAL1205901.1"/>
    <property type="molecule type" value="Genomic_DNA"/>
</dbReference>
<dbReference type="AlphaFoldDB" id="A0ABD1AGL6"/>
<gene>
    <name evidence="3" type="ORF">V5N11_017983</name>
</gene>
<comment type="caution">
    <text evidence="3">The sequence shown here is derived from an EMBL/GenBank/DDBJ whole genome shotgun (WGS) entry which is preliminary data.</text>
</comment>
<evidence type="ECO:0000259" key="2">
    <source>
        <dbReference type="PROSITE" id="PS50157"/>
    </source>
</evidence>
<accession>A0ABD1AGL6</accession>
<evidence type="ECO:0000313" key="4">
    <source>
        <dbReference type="Proteomes" id="UP001558713"/>
    </source>
</evidence>
<dbReference type="PANTHER" id="PTHR46869">
    <property type="entry name" value="C2H2-LIKE ZINC FINGER PROTEIN"/>
    <property type="match status" value="1"/>
</dbReference>
<keyword evidence="4" id="KW-1185">Reference proteome</keyword>
<evidence type="ECO:0000256" key="1">
    <source>
        <dbReference type="PROSITE-ProRule" id="PRU00042"/>
    </source>
</evidence>
<name>A0ABD1AGL6_CARAN</name>
<dbReference type="InterPro" id="IPR036236">
    <property type="entry name" value="Znf_C2H2_sf"/>
</dbReference>
<dbReference type="Pfam" id="PF13912">
    <property type="entry name" value="zf-C2H2_6"/>
    <property type="match status" value="2"/>
</dbReference>
<dbReference type="PROSITE" id="PS00028">
    <property type="entry name" value="ZINC_FINGER_C2H2_1"/>
    <property type="match status" value="3"/>
</dbReference>
<dbReference type="PANTHER" id="PTHR46869:SF22">
    <property type="entry name" value="C2H2-TYPE ZINC FINGER FAMILY PROTEIN"/>
    <property type="match status" value="1"/>
</dbReference>
<dbReference type="PROSITE" id="PS50157">
    <property type="entry name" value="ZINC_FINGER_C2H2_2"/>
    <property type="match status" value="3"/>
</dbReference>
<keyword evidence="1" id="KW-0479">Metal-binding</keyword>
<dbReference type="SUPFAM" id="SSF57667">
    <property type="entry name" value="beta-beta-alpha zinc fingers"/>
    <property type="match status" value="1"/>
</dbReference>
<dbReference type="Gene3D" id="3.30.160.60">
    <property type="entry name" value="Classic Zinc Finger"/>
    <property type="match status" value="1"/>
</dbReference>
<feature type="domain" description="C2H2-type" evidence="2">
    <location>
        <begin position="356"/>
        <end position="383"/>
    </location>
</feature>
<protein>
    <submittedName>
        <fullName evidence="3">Zinc finger protein AZF2</fullName>
    </submittedName>
</protein>
<organism evidence="3 4">
    <name type="scientific">Cardamine amara subsp. amara</name>
    <dbReference type="NCBI Taxonomy" id="228776"/>
    <lineage>
        <taxon>Eukaryota</taxon>
        <taxon>Viridiplantae</taxon>
        <taxon>Streptophyta</taxon>
        <taxon>Embryophyta</taxon>
        <taxon>Tracheophyta</taxon>
        <taxon>Spermatophyta</taxon>
        <taxon>Magnoliopsida</taxon>
        <taxon>eudicotyledons</taxon>
        <taxon>Gunneridae</taxon>
        <taxon>Pentapetalae</taxon>
        <taxon>rosids</taxon>
        <taxon>malvids</taxon>
        <taxon>Brassicales</taxon>
        <taxon>Brassicaceae</taxon>
        <taxon>Cardamineae</taxon>
        <taxon>Cardamine</taxon>
    </lineage>
</organism>
<proteinExistence type="predicted"/>